<dbReference type="EMBL" id="PJNH01000004">
    <property type="protein sequence ID" value="PKR76917.1"/>
    <property type="molecule type" value="Genomic_DNA"/>
</dbReference>
<evidence type="ECO:0000256" key="1">
    <source>
        <dbReference type="ARBA" id="ARBA00004651"/>
    </source>
</evidence>
<feature type="transmembrane region" description="Helical" evidence="7">
    <location>
        <begin position="216"/>
        <end position="235"/>
    </location>
</feature>
<evidence type="ECO:0000313" key="9">
    <source>
        <dbReference type="EMBL" id="PKR76917.1"/>
    </source>
</evidence>
<comment type="subcellular location">
    <subcellularLocation>
        <location evidence="1">Cell membrane</location>
        <topology evidence="1">Multi-pass membrane protein</topology>
    </subcellularLocation>
</comment>
<feature type="transmembrane region" description="Helical" evidence="7">
    <location>
        <begin position="63"/>
        <end position="86"/>
    </location>
</feature>
<dbReference type="Pfam" id="PF00892">
    <property type="entry name" value="EamA"/>
    <property type="match status" value="2"/>
</dbReference>
<dbReference type="InterPro" id="IPR050638">
    <property type="entry name" value="AA-Vitamin_Transporters"/>
</dbReference>
<dbReference type="RefSeq" id="WP_101332667.1">
    <property type="nucleotide sequence ID" value="NZ_PJNH01000004.1"/>
</dbReference>
<dbReference type="InterPro" id="IPR037185">
    <property type="entry name" value="EmrE-like"/>
</dbReference>
<keyword evidence="3" id="KW-1003">Cell membrane</keyword>
<feature type="transmembrane region" description="Helical" evidence="7">
    <location>
        <begin position="247"/>
        <end position="266"/>
    </location>
</feature>
<evidence type="ECO:0000256" key="5">
    <source>
        <dbReference type="ARBA" id="ARBA00022989"/>
    </source>
</evidence>
<sequence length="306" mass="33972">MLKSYLFLIITVMIFSGNLLVGKAINELPPVTITFFRCLIAFLVVLPFGFGQFRRHTEIWTTNWKALLGYALTGITAFNILVYLALNYTTSTNAGIVESATPVFAIILSFIFLKERLTLIQLVGVAISFVGAVWVIAEGSLQLLFSLNINVGDLFMLAAIFVWSIYSMIVRQHNHKFPVYGGVVVILGMGIMILIPLVITEWAILGFPQGLDQWNLWLGLIYLGVFPSFIALILWNKGVSDIGPSLASVFLNLLPFFTTIGAVLFLNEKVVAAQIVGGILVVTGVILVNTNFRKLRNLRRRKKIES</sequence>
<name>A0A2I0QRF0_9BACI</name>
<feature type="transmembrane region" description="Helical" evidence="7">
    <location>
        <begin position="92"/>
        <end position="112"/>
    </location>
</feature>
<keyword evidence="4 7" id="KW-0812">Transmembrane</keyword>
<accession>A0A2I0QRF0</accession>
<reference evidence="9 10" key="1">
    <citation type="submission" date="2017-06" db="EMBL/GenBank/DDBJ databases">
        <title>the draft geome sequence of Illustriluteabacillus marina B3227.</title>
        <authorList>
            <person name="He R.-H."/>
            <person name="Du Z.-J."/>
        </authorList>
    </citation>
    <scope>NUCLEOTIDE SEQUENCE [LARGE SCALE GENOMIC DNA]</scope>
    <source>
        <strain evidence="9 10">B3227</strain>
    </source>
</reference>
<feature type="domain" description="EamA" evidence="8">
    <location>
        <begin position="151"/>
        <end position="289"/>
    </location>
</feature>
<evidence type="ECO:0000256" key="4">
    <source>
        <dbReference type="ARBA" id="ARBA00022692"/>
    </source>
</evidence>
<evidence type="ECO:0000259" key="8">
    <source>
        <dbReference type="Pfam" id="PF00892"/>
    </source>
</evidence>
<feature type="transmembrane region" description="Helical" evidence="7">
    <location>
        <begin position="143"/>
        <end position="166"/>
    </location>
</feature>
<organism evidence="9 10">
    <name type="scientific">Halalkalibacillus sediminis</name>
    <dbReference type="NCBI Taxonomy" id="2018042"/>
    <lineage>
        <taxon>Bacteria</taxon>
        <taxon>Bacillati</taxon>
        <taxon>Bacillota</taxon>
        <taxon>Bacilli</taxon>
        <taxon>Bacillales</taxon>
        <taxon>Bacillaceae</taxon>
        <taxon>Halalkalibacillus</taxon>
    </lineage>
</organism>
<comment type="similarity">
    <text evidence="2">Belongs to the EamA transporter family.</text>
</comment>
<protein>
    <submittedName>
        <fullName evidence="9">EamA/RhaT family transporter</fullName>
    </submittedName>
</protein>
<dbReference type="SUPFAM" id="SSF103481">
    <property type="entry name" value="Multidrug resistance efflux transporter EmrE"/>
    <property type="match status" value="2"/>
</dbReference>
<evidence type="ECO:0000256" key="3">
    <source>
        <dbReference type="ARBA" id="ARBA00022475"/>
    </source>
</evidence>
<evidence type="ECO:0000256" key="7">
    <source>
        <dbReference type="SAM" id="Phobius"/>
    </source>
</evidence>
<dbReference type="Proteomes" id="UP000243524">
    <property type="component" value="Unassembled WGS sequence"/>
</dbReference>
<dbReference type="OrthoDB" id="9805239at2"/>
<keyword evidence="5 7" id="KW-1133">Transmembrane helix</keyword>
<feature type="domain" description="EamA" evidence="8">
    <location>
        <begin position="3"/>
        <end position="136"/>
    </location>
</feature>
<evidence type="ECO:0000313" key="10">
    <source>
        <dbReference type="Proteomes" id="UP000243524"/>
    </source>
</evidence>
<feature type="transmembrane region" description="Helical" evidence="7">
    <location>
        <begin position="31"/>
        <end position="51"/>
    </location>
</feature>
<feature type="transmembrane region" description="Helical" evidence="7">
    <location>
        <begin position="178"/>
        <end position="204"/>
    </location>
</feature>
<dbReference type="PANTHER" id="PTHR32322">
    <property type="entry name" value="INNER MEMBRANE TRANSPORTER"/>
    <property type="match status" value="1"/>
</dbReference>
<evidence type="ECO:0000256" key="6">
    <source>
        <dbReference type="ARBA" id="ARBA00023136"/>
    </source>
</evidence>
<gene>
    <name evidence="9" type="ORF">CEY16_14015</name>
</gene>
<keyword evidence="6 7" id="KW-0472">Membrane</keyword>
<dbReference type="AlphaFoldDB" id="A0A2I0QRF0"/>
<feature type="transmembrane region" description="Helical" evidence="7">
    <location>
        <begin position="5"/>
        <end position="25"/>
    </location>
</feature>
<dbReference type="InterPro" id="IPR000620">
    <property type="entry name" value="EamA_dom"/>
</dbReference>
<evidence type="ECO:0000256" key="2">
    <source>
        <dbReference type="ARBA" id="ARBA00007362"/>
    </source>
</evidence>
<keyword evidence="10" id="KW-1185">Reference proteome</keyword>
<dbReference type="PANTHER" id="PTHR32322:SF18">
    <property type="entry name" value="S-ADENOSYLMETHIONINE_S-ADENOSYLHOMOCYSTEINE TRANSPORTER"/>
    <property type="match status" value="1"/>
</dbReference>
<dbReference type="GO" id="GO:0005886">
    <property type="term" value="C:plasma membrane"/>
    <property type="evidence" value="ECO:0007669"/>
    <property type="project" value="UniProtKB-SubCell"/>
</dbReference>
<proteinExistence type="inferred from homology"/>
<feature type="transmembrane region" description="Helical" evidence="7">
    <location>
        <begin position="119"/>
        <end position="137"/>
    </location>
</feature>
<feature type="transmembrane region" description="Helical" evidence="7">
    <location>
        <begin position="272"/>
        <end position="292"/>
    </location>
</feature>
<comment type="caution">
    <text evidence="9">The sequence shown here is derived from an EMBL/GenBank/DDBJ whole genome shotgun (WGS) entry which is preliminary data.</text>
</comment>